<feature type="region of interest" description="Disordered" evidence="1">
    <location>
        <begin position="343"/>
        <end position="421"/>
    </location>
</feature>
<dbReference type="SUPFAM" id="SSF52949">
    <property type="entry name" value="Macro domain-like"/>
    <property type="match status" value="2"/>
</dbReference>
<dbReference type="InterPro" id="IPR002589">
    <property type="entry name" value="Macro_dom"/>
</dbReference>
<dbReference type="InterPro" id="IPR043472">
    <property type="entry name" value="Macro_dom-like"/>
</dbReference>
<feature type="compositionally biased region" description="Basic and acidic residues" evidence="1">
    <location>
        <begin position="374"/>
        <end position="388"/>
    </location>
</feature>
<evidence type="ECO:0000313" key="3">
    <source>
        <dbReference type="EMBL" id="CAF0728637.1"/>
    </source>
</evidence>
<gene>
    <name evidence="3" type="ORF">OVA965_LOCUS630</name>
    <name evidence="4" type="ORF">TMI583_LOCUS630</name>
</gene>
<dbReference type="PANTHER" id="PTHR11106">
    <property type="entry name" value="GANGLIOSIDE INDUCED DIFFERENTIATION ASSOCIATED PROTEIN 2-RELATED"/>
    <property type="match status" value="1"/>
</dbReference>
<dbReference type="PANTHER" id="PTHR11106:SF27">
    <property type="entry name" value="MACRO DOMAIN-CONTAINING PROTEIN"/>
    <property type="match status" value="1"/>
</dbReference>
<proteinExistence type="predicted"/>
<feature type="compositionally biased region" description="Low complexity" evidence="1">
    <location>
        <begin position="129"/>
        <end position="153"/>
    </location>
</feature>
<reference evidence="3" key="1">
    <citation type="submission" date="2021-02" db="EMBL/GenBank/DDBJ databases">
        <authorList>
            <person name="Nowell W R."/>
        </authorList>
    </citation>
    <scope>NUCLEOTIDE SEQUENCE</scope>
</reference>
<evidence type="ECO:0000259" key="2">
    <source>
        <dbReference type="PROSITE" id="PS51154"/>
    </source>
</evidence>
<dbReference type="Proteomes" id="UP000682733">
    <property type="component" value="Unassembled WGS sequence"/>
</dbReference>
<feature type="domain" description="Macro" evidence="2">
    <location>
        <begin position="421"/>
        <end position="588"/>
    </location>
</feature>
<evidence type="ECO:0000313" key="5">
    <source>
        <dbReference type="Proteomes" id="UP000677228"/>
    </source>
</evidence>
<organism evidence="3 5">
    <name type="scientific">Didymodactylos carnosus</name>
    <dbReference type="NCBI Taxonomy" id="1234261"/>
    <lineage>
        <taxon>Eukaryota</taxon>
        <taxon>Metazoa</taxon>
        <taxon>Spiralia</taxon>
        <taxon>Gnathifera</taxon>
        <taxon>Rotifera</taxon>
        <taxon>Eurotatoria</taxon>
        <taxon>Bdelloidea</taxon>
        <taxon>Philodinida</taxon>
        <taxon>Philodinidae</taxon>
        <taxon>Didymodactylos</taxon>
    </lineage>
</organism>
<evidence type="ECO:0000313" key="4">
    <source>
        <dbReference type="EMBL" id="CAF3503190.1"/>
    </source>
</evidence>
<feature type="compositionally biased region" description="Basic and acidic residues" evidence="1">
    <location>
        <begin position="343"/>
        <end position="357"/>
    </location>
</feature>
<dbReference type="Gene3D" id="3.40.220.10">
    <property type="entry name" value="Leucine Aminopeptidase, subunit E, domain 1"/>
    <property type="match status" value="2"/>
</dbReference>
<dbReference type="EMBL" id="CAJOBA010000092">
    <property type="protein sequence ID" value="CAF3503190.1"/>
    <property type="molecule type" value="Genomic_DNA"/>
</dbReference>
<evidence type="ECO:0000256" key="1">
    <source>
        <dbReference type="SAM" id="MobiDB-lite"/>
    </source>
</evidence>
<feature type="compositionally biased region" description="Polar residues" evidence="1">
    <location>
        <begin position="389"/>
        <end position="400"/>
    </location>
</feature>
<accession>A0A8S2CSC8</accession>
<dbReference type="AlphaFoldDB" id="A0A8S2CSC8"/>
<dbReference type="PROSITE" id="PS51154">
    <property type="entry name" value="MACRO"/>
    <property type="match status" value="1"/>
</dbReference>
<dbReference type="Pfam" id="PF01661">
    <property type="entry name" value="Macro"/>
    <property type="match status" value="1"/>
</dbReference>
<name>A0A8S2CSC8_9BILA</name>
<dbReference type="SMART" id="SM00506">
    <property type="entry name" value="A1pp"/>
    <property type="match status" value="1"/>
</dbReference>
<protein>
    <recommendedName>
        <fullName evidence="2">Macro domain-containing protein</fullName>
    </recommendedName>
</protein>
<dbReference type="Proteomes" id="UP000677228">
    <property type="component" value="Unassembled WGS sequence"/>
</dbReference>
<feature type="region of interest" description="Disordered" evidence="1">
    <location>
        <begin position="101"/>
        <end position="153"/>
    </location>
</feature>
<comment type="caution">
    <text evidence="3">The sequence shown here is derived from an EMBL/GenBank/DDBJ whole genome shotgun (WGS) entry which is preliminary data.</text>
</comment>
<sequence length="594" mass="68016">MPQTIGMNSAPGFSQPDSNSLEHQWFNTIIDIANKEQMYSILFPYRLYTKKDIWCSLDIILQLKKENKLQNVPEIRIIYADETNFAKEKIKLEKFQSDSKKQLKNNAGRANENAEYTTHVEQRRNVSDQNSGRQGNNSSSRWHGESSSSVPSNVNNCFNEENYEYKFDFGDSLLVVKQGHISQEKVDAIIINVDNTHSIEPVQMICDLAGPRYKQACASLNPNDELYIMRGGELHARYIIHLPLPYCTPPHNDNQHYLDILHENLLPIFKYSTKYRINRIAISPDGYTRHKYRPEQVLEQLYKAYSNSGAYIRDIVMVIDDTSKLPMWLDLCKRLSTEWSRKRAQGMDKRQQIDERSPASVNERPFMAPHRSNRHVEADNFNRDDQQKQNKYNSQQILSLSSDNRSTMSRTSSSDTGRPPMDIIKYSLSKSTVLTIKQGDITLERIDVIVNAANEFLTDEACRKSQIIDKRGWRLLPGKALALPSGNLPSSCVIATVGPIFDESDEAESRNTLFSCYKECLLLATKNNYRSIAFPAVSCGVFGYPVPKAAQVAIEAVQKFSSKLNEVVFVLWEESTFCDWVQQAEKKDLEKLTE</sequence>
<dbReference type="EMBL" id="CAJNOK010000092">
    <property type="protein sequence ID" value="CAF0728637.1"/>
    <property type="molecule type" value="Genomic_DNA"/>
</dbReference>
<feature type="compositionally biased region" description="Low complexity" evidence="1">
    <location>
        <begin position="401"/>
        <end position="416"/>
    </location>
</feature>